<proteinExistence type="predicted"/>
<gene>
    <name evidence="1" type="ORF">Q0590_05120</name>
</gene>
<dbReference type="EMBL" id="JAUKPO010000002">
    <property type="protein sequence ID" value="MDO1445617.1"/>
    <property type="molecule type" value="Genomic_DNA"/>
</dbReference>
<evidence type="ECO:0000313" key="2">
    <source>
        <dbReference type="Proteomes" id="UP001168528"/>
    </source>
</evidence>
<evidence type="ECO:0008006" key="3">
    <source>
        <dbReference type="Google" id="ProtNLM"/>
    </source>
</evidence>
<reference evidence="1" key="1">
    <citation type="submission" date="2023-07" db="EMBL/GenBank/DDBJ databases">
        <title>The genome sequence of Rhodocytophaga aerolata KACC 12507.</title>
        <authorList>
            <person name="Zhang X."/>
        </authorList>
    </citation>
    <scope>NUCLEOTIDE SEQUENCE</scope>
    <source>
        <strain evidence="1">KACC 12507</strain>
    </source>
</reference>
<comment type="caution">
    <text evidence="1">The sequence shown here is derived from an EMBL/GenBank/DDBJ whole genome shotgun (WGS) entry which is preliminary data.</text>
</comment>
<dbReference type="PROSITE" id="PS51257">
    <property type="entry name" value="PROKAR_LIPOPROTEIN"/>
    <property type="match status" value="1"/>
</dbReference>
<organism evidence="1 2">
    <name type="scientific">Rhodocytophaga aerolata</name>
    <dbReference type="NCBI Taxonomy" id="455078"/>
    <lineage>
        <taxon>Bacteria</taxon>
        <taxon>Pseudomonadati</taxon>
        <taxon>Bacteroidota</taxon>
        <taxon>Cytophagia</taxon>
        <taxon>Cytophagales</taxon>
        <taxon>Rhodocytophagaceae</taxon>
        <taxon>Rhodocytophaga</taxon>
    </lineage>
</organism>
<sequence>MKTHVFVLLVTGSFLASSCSSGNKPESTTGIVPAAMATQPATAEAIDQEPELSPEDEFAVYPPVPVQKLETIELSQENTTQFLQKHNLSTVWLGAIQSEDASASVFNGFYGEDRYRIEMYLASVEKDARQPNLYRITGKSRFKDNIVPFSGQITIESIGQVQDTSLTRENLENWGFKEIFVAKGKFTLKEDASFKGSGVFAGEVFIDLGIRNFEESYEANEIDTWTAFYKEIDEDSGIQLTGLSRGSGFLLDGNWTSYETNKVKPVLVAKDIFLISNNILENFMIGERDVVINPKYRQLGWDTYWSNDEWWNDAKPIL</sequence>
<dbReference type="Proteomes" id="UP001168528">
    <property type="component" value="Unassembled WGS sequence"/>
</dbReference>
<dbReference type="RefSeq" id="WP_302036420.1">
    <property type="nucleotide sequence ID" value="NZ_JAUKPO010000002.1"/>
</dbReference>
<accession>A0ABT8R4E4</accession>
<protein>
    <recommendedName>
        <fullName evidence="3">Lipoprotein</fullName>
    </recommendedName>
</protein>
<keyword evidence="2" id="KW-1185">Reference proteome</keyword>
<name>A0ABT8R4E4_9BACT</name>
<evidence type="ECO:0000313" key="1">
    <source>
        <dbReference type="EMBL" id="MDO1445617.1"/>
    </source>
</evidence>